<comment type="caution">
    <text evidence="1">The sequence shown here is derived from an EMBL/GenBank/DDBJ whole genome shotgun (WGS) entry which is preliminary data.</text>
</comment>
<protein>
    <submittedName>
        <fullName evidence="1">Uncharacterized protein</fullName>
    </submittedName>
</protein>
<dbReference type="Proteomes" id="UP001604336">
    <property type="component" value="Unassembled WGS sequence"/>
</dbReference>
<proteinExistence type="predicted"/>
<reference evidence="2" key="1">
    <citation type="submission" date="2024-07" db="EMBL/GenBank/DDBJ databases">
        <title>Two chromosome-level genome assemblies of Korean endemic species Abeliophyllum distichum and Forsythia ovata (Oleaceae).</title>
        <authorList>
            <person name="Jang H."/>
        </authorList>
    </citation>
    <scope>NUCLEOTIDE SEQUENCE [LARGE SCALE GENOMIC DNA]</scope>
</reference>
<evidence type="ECO:0000313" key="2">
    <source>
        <dbReference type="Proteomes" id="UP001604336"/>
    </source>
</evidence>
<sequence length="129" mass="14818">MMIKTDEDVIDMLNDLANTRELEIYFVHHVPTLELLWNGHIPSPPELETRGGLVITGVETGLPLERLELPKKKKKKESQTKKWKETCNYRKAGFVDSDYDIAEETVAEQQIDSHLFLINLNIGVHFIST</sequence>
<dbReference type="AlphaFoldDB" id="A0ABD1W3Z3"/>
<evidence type="ECO:0000313" key="1">
    <source>
        <dbReference type="EMBL" id="KAL2543200.1"/>
    </source>
</evidence>
<organism evidence="1 2">
    <name type="scientific">Abeliophyllum distichum</name>
    <dbReference type="NCBI Taxonomy" id="126358"/>
    <lineage>
        <taxon>Eukaryota</taxon>
        <taxon>Viridiplantae</taxon>
        <taxon>Streptophyta</taxon>
        <taxon>Embryophyta</taxon>
        <taxon>Tracheophyta</taxon>
        <taxon>Spermatophyta</taxon>
        <taxon>Magnoliopsida</taxon>
        <taxon>eudicotyledons</taxon>
        <taxon>Gunneridae</taxon>
        <taxon>Pentapetalae</taxon>
        <taxon>asterids</taxon>
        <taxon>lamiids</taxon>
        <taxon>Lamiales</taxon>
        <taxon>Oleaceae</taxon>
        <taxon>Forsythieae</taxon>
        <taxon>Abeliophyllum</taxon>
    </lineage>
</organism>
<accession>A0ABD1W3Z3</accession>
<keyword evidence="2" id="KW-1185">Reference proteome</keyword>
<dbReference type="EMBL" id="JBFOLK010000001">
    <property type="protein sequence ID" value="KAL2543200.1"/>
    <property type="molecule type" value="Genomic_DNA"/>
</dbReference>
<name>A0ABD1W3Z3_9LAMI</name>
<gene>
    <name evidence="1" type="ORF">Adt_04178</name>
</gene>